<evidence type="ECO:0000256" key="4">
    <source>
        <dbReference type="ARBA" id="ARBA00012280"/>
    </source>
</evidence>
<evidence type="ECO:0000313" key="10">
    <source>
        <dbReference type="EMBL" id="SFJ06915.1"/>
    </source>
</evidence>
<dbReference type="PANTHER" id="PTHR23152:SF4">
    <property type="entry name" value="2-OXOADIPATE DEHYDROGENASE COMPLEX COMPONENT E1"/>
    <property type="match status" value="1"/>
</dbReference>
<reference evidence="10 11" key="1">
    <citation type="submission" date="2016-10" db="EMBL/GenBank/DDBJ databases">
        <authorList>
            <person name="de Groot N.N."/>
        </authorList>
    </citation>
    <scope>NUCLEOTIDE SEQUENCE [LARGE SCALE GENOMIC DNA]</scope>
    <source>
        <strain evidence="10 11">CGMCC 1.11030</strain>
    </source>
</reference>
<dbReference type="InterPro" id="IPR042179">
    <property type="entry name" value="KGD_C_sf"/>
</dbReference>
<dbReference type="EC" id="1.2.4.2" evidence="4"/>
<dbReference type="SUPFAM" id="SSF52518">
    <property type="entry name" value="Thiamin diphosphate-binding fold (THDP-binding)"/>
    <property type="match status" value="2"/>
</dbReference>
<dbReference type="InterPro" id="IPR005475">
    <property type="entry name" value="Transketolase-like_Pyr-bd"/>
</dbReference>
<dbReference type="Gene3D" id="3.40.50.970">
    <property type="match status" value="1"/>
</dbReference>
<dbReference type="GO" id="GO:0005829">
    <property type="term" value="C:cytosol"/>
    <property type="evidence" value="ECO:0007669"/>
    <property type="project" value="TreeGrafter"/>
</dbReference>
<sequence length="808" mass="86655">MRDEASAGGEAWAQDPTAQRLCEAWRRHGWRAARLDPLGLAAPERPAPLDLPGPEDLRAALAAIYAGGLGWEFGHLQDPGRFDWLAAEAETAEAPTRPDRLRALHLIAAAERLEGDVRRRLPTTKTFGLSGAEGFVLLMDEAIRASGARRVVAGGMHRGRITQMALVLGKPLARIAAELRGAPDLPATLGAASDVPYHLGFDGVREDGVEVWTAPHPSHLSIVGPVALGRARAEGAGRGPDVLPMILHTDAALAGQGVNMEMLQLSRLPGYSVGGTLHLLLDNQVGFTTDGAEARSSRTAADVAKITETPILHVDGDDPDAILTAARAAARWRARWGEDVVVRLVAYRRRGHNEMDEARFTQPRMYVAIDALPPLSERYAAAAGLPAPDLSALQADLDAAFAAPPATPNAPEAPGLAEGAEAALLAHHDTGVDLEEMQRLARALAQPPAGARLHPKVQQVLAKRRRMARGEAPVDWAFAEALAFASLLSEGRPLRFSGQDAVRGTFAQRHMRLHDQESGAVHDTLSQFGAAEVFNSPLIENAALGFEYGLSTAYEGLDVWEAQFGDFLNVFQPMFDQFLTGGEDRWLLTSRLVLLLPHGWDGGGPDHSTGHVERVLARCAKANLIAANPSTPAQYFHLLRRQMALPTPKPLAVFTPKLLLRLPACTSAPADFAPGTGFAPVLAEPAAKAERVILCSGKLYWLLAKARAERGLEGRVALVRLEQLHPFPAGALAEALSGAGGELVFAQEEPENLGPFPWLDRRIERVAGRAARLVSRPAAASPAVGWHAWHDAEEKALIDAALDLETAR</sequence>
<dbReference type="InterPro" id="IPR001017">
    <property type="entry name" value="DH_E1"/>
</dbReference>
<dbReference type="Pfam" id="PF02779">
    <property type="entry name" value="Transket_pyr"/>
    <property type="match status" value="1"/>
</dbReference>
<evidence type="ECO:0000256" key="5">
    <source>
        <dbReference type="ARBA" id="ARBA00013321"/>
    </source>
</evidence>
<dbReference type="InterPro" id="IPR031717">
    <property type="entry name" value="ODO-1/KGD_C"/>
</dbReference>
<dbReference type="Gene3D" id="3.40.50.12470">
    <property type="match status" value="1"/>
</dbReference>
<dbReference type="InterPro" id="IPR029061">
    <property type="entry name" value="THDP-binding"/>
</dbReference>
<comment type="function">
    <text evidence="2">E1 component of the 2-oxoglutarate dehydrogenase (OGDH) complex which catalyzes the decarboxylation of 2-oxoglutarate, the first step in the conversion of 2-oxoglutarate to succinyl-CoA and CO(2).</text>
</comment>
<proteinExistence type="predicted"/>
<dbReference type="GO" id="GO:0006099">
    <property type="term" value="P:tricarboxylic acid cycle"/>
    <property type="evidence" value="ECO:0007669"/>
    <property type="project" value="TreeGrafter"/>
</dbReference>
<dbReference type="EMBL" id="FOQH01000013">
    <property type="protein sequence ID" value="SFJ06915.1"/>
    <property type="molecule type" value="Genomic_DNA"/>
</dbReference>
<keyword evidence="11" id="KW-1185">Reference proteome</keyword>
<accession>A0A1I3NCL7</accession>
<dbReference type="PIRSF" id="PIRSF000157">
    <property type="entry name" value="Oxoglu_dh_E1"/>
    <property type="match status" value="1"/>
</dbReference>
<dbReference type="RefSeq" id="WP_092864806.1">
    <property type="nucleotide sequence ID" value="NZ_FOQH01000013.1"/>
</dbReference>
<evidence type="ECO:0000256" key="2">
    <source>
        <dbReference type="ARBA" id="ARBA00003906"/>
    </source>
</evidence>
<evidence type="ECO:0000256" key="6">
    <source>
        <dbReference type="ARBA" id="ARBA00023002"/>
    </source>
</evidence>
<dbReference type="SMART" id="SM00861">
    <property type="entry name" value="Transket_pyr"/>
    <property type="match status" value="1"/>
</dbReference>
<dbReference type="GO" id="GO:0004591">
    <property type="term" value="F:oxoglutarate dehydrogenase (succinyl-transferring) activity"/>
    <property type="evidence" value="ECO:0007669"/>
    <property type="project" value="UniProtKB-EC"/>
</dbReference>
<keyword evidence="7" id="KW-0786">Thiamine pyrophosphate</keyword>
<evidence type="ECO:0000313" key="11">
    <source>
        <dbReference type="Proteomes" id="UP000199377"/>
    </source>
</evidence>
<dbReference type="GO" id="GO:0045252">
    <property type="term" value="C:oxoglutarate dehydrogenase complex"/>
    <property type="evidence" value="ECO:0007669"/>
    <property type="project" value="TreeGrafter"/>
</dbReference>
<dbReference type="AlphaFoldDB" id="A0A1I3NCL7"/>
<keyword evidence="6" id="KW-0560">Oxidoreductase</keyword>
<dbReference type="Proteomes" id="UP000199377">
    <property type="component" value="Unassembled WGS sequence"/>
</dbReference>
<dbReference type="Gene3D" id="3.40.50.11610">
    <property type="entry name" value="Multifunctional 2-oxoglutarate metabolism enzyme, C-terminal domain"/>
    <property type="match status" value="1"/>
</dbReference>
<dbReference type="Pfam" id="PF16870">
    <property type="entry name" value="OxoGdeHyase_C"/>
    <property type="match status" value="1"/>
</dbReference>
<organism evidence="10 11">
    <name type="scientific">Albimonas pacifica</name>
    <dbReference type="NCBI Taxonomy" id="1114924"/>
    <lineage>
        <taxon>Bacteria</taxon>
        <taxon>Pseudomonadati</taxon>
        <taxon>Pseudomonadota</taxon>
        <taxon>Alphaproteobacteria</taxon>
        <taxon>Rhodobacterales</taxon>
        <taxon>Paracoccaceae</taxon>
        <taxon>Albimonas</taxon>
    </lineage>
</organism>
<dbReference type="Pfam" id="PF00676">
    <property type="entry name" value="E1_dh"/>
    <property type="match status" value="1"/>
</dbReference>
<protein>
    <recommendedName>
        <fullName evidence="5">2-oxoglutarate dehydrogenase E1 component</fullName>
        <ecNumber evidence="4">1.2.4.2</ecNumber>
    </recommendedName>
    <alternativeName>
        <fullName evidence="8">Alpha-ketoglutarate dehydrogenase</fullName>
    </alternativeName>
</protein>
<comment type="cofactor">
    <cofactor evidence="1">
        <name>thiamine diphosphate</name>
        <dbReference type="ChEBI" id="CHEBI:58937"/>
    </cofactor>
</comment>
<gene>
    <name evidence="10" type="ORF">SAMN05216258_11331</name>
</gene>
<evidence type="ECO:0000256" key="7">
    <source>
        <dbReference type="ARBA" id="ARBA00023052"/>
    </source>
</evidence>
<dbReference type="InterPro" id="IPR011603">
    <property type="entry name" value="2oxoglutarate_DH_E1"/>
</dbReference>
<evidence type="ECO:0000259" key="9">
    <source>
        <dbReference type="SMART" id="SM00861"/>
    </source>
</evidence>
<feature type="domain" description="Transketolase-like pyrimidine-binding" evidence="9">
    <location>
        <begin position="474"/>
        <end position="662"/>
    </location>
</feature>
<evidence type="ECO:0000256" key="1">
    <source>
        <dbReference type="ARBA" id="ARBA00001964"/>
    </source>
</evidence>
<dbReference type="PANTHER" id="PTHR23152">
    <property type="entry name" value="2-OXOGLUTARATE DEHYDROGENASE"/>
    <property type="match status" value="1"/>
</dbReference>
<comment type="subunit">
    <text evidence="3">Homodimer. Part of the 2-oxoglutarate dehydrogenase (OGDH) complex composed of E1 (2-oxoglutarate dehydrogenase), E2 (dihydrolipoamide succinyltransferase) and E3 (dihydrolipoamide dehydrogenase); the complex contains multiple copies of the three enzymatic components (E1, E2 and E3).</text>
</comment>
<name>A0A1I3NCL7_9RHOB</name>
<dbReference type="GO" id="GO:0030976">
    <property type="term" value="F:thiamine pyrophosphate binding"/>
    <property type="evidence" value="ECO:0007669"/>
    <property type="project" value="InterPro"/>
</dbReference>
<evidence type="ECO:0000256" key="3">
    <source>
        <dbReference type="ARBA" id="ARBA00011301"/>
    </source>
</evidence>
<dbReference type="STRING" id="1114924.SAMN05216258_11331"/>
<dbReference type="OrthoDB" id="7315091at2"/>
<evidence type="ECO:0000256" key="8">
    <source>
        <dbReference type="ARBA" id="ARBA00030680"/>
    </source>
</evidence>